<feature type="transmembrane region" description="Helical" evidence="11">
    <location>
        <begin position="144"/>
        <end position="163"/>
    </location>
</feature>
<evidence type="ECO:0000256" key="8">
    <source>
        <dbReference type="ARBA" id="ARBA00023136"/>
    </source>
</evidence>
<evidence type="ECO:0000256" key="5">
    <source>
        <dbReference type="ARBA" id="ARBA00022597"/>
    </source>
</evidence>
<comment type="subcellular location">
    <subcellularLocation>
        <location evidence="1">Cell membrane</location>
        <topology evidence="1">Multi-pass membrane protein</topology>
    </subcellularLocation>
</comment>
<keyword evidence="4" id="KW-0997">Cell inner membrane</keyword>
<dbReference type="GO" id="GO:0005886">
    <property type="term" value="C:plasma membrane"/>
    <property type="evidence" value="ECO:0007669"/>
    <property type="project" value="UniProtKB-SubCell"/>
</dbReference>
<dbReference type="GO" id="GO:0022857">
    <property type="term" value="F:transmembrane transporter activity"/>
    <property type="evidence" value="ECO:0007669"/>
    <property type="project" value="InterPro"/>
</dbReference>
<dbReference type="EMBL" id="BLAE01000003">
    <property type="protein sequence ID" value="GES06492.1"/>
    <property type="molecule type" value="Genomic_DNA"/>
</dbReference>
<evidence type="ECO:0000256" key="10">
    <source>
        <dbReference type="ARBA" id="ARBA00035686"/>
    </source>
</evidence>
<evidence type="ECO:0000256" key="11">
    <source>
        <dbReference type="SAM" id="Phobius"/>
    </source>
</evidence>
<feature type="transmembrane region" description="Helical" evidence="11">
    <location>
        <begin position="116"/>
        <end position="137"/>
    </location>
</feature>
<feature type="transmembrane region" description="Helical" evidence="11">
    <location>
        <begin position="183"/>
        <end position="203"/>
    </location>
</feature>
<organism evidence="12 13">
    <name type="scientific">Acrocarpospora macrocephala</name>
    <dbReference type="NCBI Taxonomy" id="150177"/>
    <lineage>
        <taxon>Bacteria</taxon>
        <taxon>Bacillati</taxon>
        <taxon>Actinomycetota</taxon>
        <taxon>Actinomycetes</taxon>
        <taxon>Streptosporangiales</taxon>
        <taxon>Streptosporangiaceae</taxon>
        <taxon>Acrocarpospora</taxon>
    </lineage>
</organism>
<accession>A0A5M3WEH6</accession>
<dbReference type="CDD" id="cd06579">
    <property type="entry name" value="TM_PBP1_transp_AraH_like"/>
    <property type="match status" value="1"/>
</dbReference>
<keyword evidence="2" id="KW-0813">Transport</keyword>
<dbReference type="Pfam" id="PF02653">
    <property type="entry name" value="BPD_transp_2"/>
    <property type="match status" value="1"/>
</dbReference>
<keyword evidence="3" id="KW-1003">Cell membrane</keyword>
<evidence type="ECO:0000256" key="7">
    <source>
        <dbReference type="ARBA" id="ARBA00022989"/>
    </source>
</evidence>
<dbReference type="PANTHER" id="PTHR32196:SF32">
    <property type="entry name" value="XYLOSE TRANSPORT SYSTEM PERMEASE PROTEIN XYLH"/>
    <property type="match status" value="1"/>
</dbReference>
<keyword evidence="8 11" id="KW-0472">Membrane</keyword>
<dbReference type="OrthoDB" id="3468954at2"/>
<evidence type="ECO:0000256" key="4">
    <source>
        <dbReference type="ARBA" id="ARBA00022519"/>
    </source>
</evidence>
<keyword evidence="5" id="KW-0762">Sugar transport</keyword>
<dbReference type="PANTHER" id="PTHR32196">
    <property type="entry name" value="ABC TRANSPORTER PERMEASE PROTEIN YPHD-RELATED-RELATED"/>
    <property type="match status" value="1"/>
</dbReference>
<protein>
    <recommendedName>
        <fullName evidence="10">Xylose transport system permease protein XylH</fullName>
    </recommendedName>
</protein>
<comment type="function">
    <text evidence="9">Part of the binding-protein-dependent transport system for D-xylose. Probably responsible for the translocation of the substrate across the membrane.</text>
</comment>
<comment type="caution">
    <text evidence="12">The sequence shown here is derived from an EMBL/GenBank/DDBJ whole genome shotgun (WGS) entry which is preliminary data.</text>
</comment>
<feature type="transmembrane region" description="Helical" evidence="11">
    <location>
        <begin position="93"/>
        <end position="110"/>
    </location>
</feature>
<dbReference type="RefSeq" id="WP_155352238.1">
    <property type="nucleotide sequence ID" value="NZ_BAAAHL010000022.1"/>
</dbReference>
<sequence length="403" mass="41442">MTTSPSPDPRLIATGNNVRSYAQSWGRRVRHGQLGVLPVVLGLIVIAVVFQTANPNFLTPLNLTNLTLQVAATGTISVGIFLVLLLGEVDLSVGSISGVCAAVLGVLVVNQGFGTAAAILTAVAVGIAIGLFQSLFIARLGVPAFVVTLAGLIAWQGLQLYILGGQGTINLPTGGITELTSTFLSPAVWWSLVAAIIVINLAVQLNERRQRRNAGLPARSLVQIALRQTLLISILAAAGIVLSQDRGVPLALVIFTGFVVIVGIVMTRTRYGQSVYAVGGNSEAARRAGMKVQLIRTSVFVIAGMFAAIGGILAASRLFAVSQSSGSGDVLLNAIAAVVIGGTSLFGGRGTAYSALLGTLVIGSISNGMDLLGLNSSIKLMITGGVLLAAVTLDTLARRGRQA</sequence>
<evidence type="ECO:0000313" key="13">
    <source>
        <dbReference type="Proteomes" id="UP000331127"/>
    </source>
</evidence>
<evidence type="ECO:0000313" key="12">
    <source>
        <dbReference type="EMBL" id="GES06492.1"/>
    </source>
</evidence>
<feature type="transmembrane region" description="Helical" evidence="11">
    <location>
        <begin position="294"/>
        <end position="318"/>
    </location>
</feature>
<feature type="transmembrane region" description="Helical" evidence="11">
    <location>
        <begin position="248"/>
        <end position="266"/>
    </location>
</feature>
<name>A0A5M3WEH6_9ACTN</name>
<gene>
    <name evidence="12" type="ORF">Amac_000870</name>
</gene>
<keyword evidence="7 11" id="KW-1133">Transmembrane helix</keyword>
<evidence type="ECO:0000256" key="2">
    <source>
        <dbReference type="ARBA" id="ARBA00022448"/>
    </source>
</evidence>
<feature type="transmembrane region" description="Helical" evidence="11">
    <location>
        <begin position="330"/>
        <end position="348"/>
    </location>
</feature>
<feature type="transmembrane region" description="Helical" evidence="11">
    <location>
        <begin position="380"/>
        <end position="397"/>
    </location>
</feature>
<evidence type="ECO:0000256" key="6">
    <source>
        <dbReference type="ARBA" id="ARBA00022692"/>
    </source>
</evidence>
<proteinExistence type="predicted"/>
<feature type="transmembrane region" description="Helical" evidence="11">
    <location>
        <begin position="224"/>
        <end position="242"/>
    </location>
</feature>
<feature type="transmembrane region" description="Helical" evidence="11">
    <location>
        <begin position="34"/>
        <end position="54"/>
    </location>
</feature>
<evidence type="ECO:0000256" key="1">
    <source>
        <dbReference type="ARBA" id="ARBA00004651"/>
    </source>
</evidence>
<keyword evidence="6 11" id="KW-0812">Transmembrane</keyword>
<dbReference type="InterPro" id="IPR001851">
    <property type="entry name" value="ABC_transp_permease"/>
</dbReference>
<dbReference type="Proteomes" id="UP000331127">
    <property type="component" value="Unassembled WGS sequence"/>
</dbReference>
<reference evidence="12 13" key="1">
    <citation type="submission" date="2019-10" db="EMBL/GenBank/DDBJ databases">
        <title>Whole genome shotgun sequence of Acrocarpospora macrocephala NBRC 16266.</title>
        <authorList>
            <person name="Ichikawa N."/>
            <person name="Kimura A."/>
            <person name="Kitahashi Y."/>
            <person name="Komaki H."/>
            <person name="Oguchi A."/>
        </authorList>
    </citation>
    <scope>NUCLEOTIDE SEQUENCE [LARGE SCALE GENOMIC DNA]</scope>
    <source>
        <strain evidence="12 13">NBRC 16266</strain>
    </source>
</reference>
<dbReference type="AlphaFoldDB" id="A0A5M3WEH6"/>
<feature type="transmembrane region" description="Helical" evidence="11">
    <location>
        <begin position="66"/>
        <end position="86"/>
    </location>
</feature>
<keyword evidence="13" id="KW-1185">Reference proteome</keyword>
<evidence type="ECO:0000256" key="9">
    <source>
        <dbReference type="ARBA" id="ARBA00035611"/>
    </source>
</evidence>
<evidence type="ECO:0000256" key="3">
    <source>
        <dbReference type="ARBA" id="ARBA00022475"/>
    </source>
</evidence>